<name>A0AAD7AFC4_9AGAR</name>
<reference evidence="2" key="1">
    <citation type="submission" date="2023-03" db="EMBL/GenBank/DDBJ databases">
        <title>Massive genome expansion in bonnet fungi (Mycena s.s.) driven by repeated elements and novel gene families across ecological guilds.</title>
        <authorList>
            <consortium name="Lawrence Berkeley National Laboratory"/>
            <person name="Harder C.B."/>
            <person name="Miyauchi S."/>
            <person name="Viragh M."/>
            <person name="Kuo A."/>
            <person name="Thoen E."/>
            <person name="Andreopoulos B."/>
            <person name="Lu D."/>
            <person name="Skrede I."/>
            <person name="Drula E."/>
            <person name="Henrissat B."/>
            <person name="Morin E."/>
            <person name="Kohler A."/>
            <person name="Barry K."/>
            <person name="LaButti K."/>
            <person name="Morin E."/>
            <person name="Salamov A."/>
            <person name="Lipzen A."/>
            <person name="Mereny Z."/>
            <person name="Hegedus B."/>
            <person name="Baldrian P."/>
            <person name="Stursova M."/>
            <person name="Weitz H."/>
            <person name="Taylor A."/>
            <person name="Grigoriev I.V."/>
            <person name="Nagy L.G."/>
            <person name="Martin F."/>
            <person name="Kauserud H."/>
        </authorList>
    </citation>
    <scope>NUCLEOTIDE SEQUENCE</scope>
    <source>
        <strain evidence="2">CBHHK002</strain>
    </source>
</reference>
<feature type="region of interest" description="Disordered" evidence="1">
    <location>
        <begin position="425"/>
        <end position="484"/>
    </location>
</feature>
<dbReference type="EMBL" id="JARIHO010000008">
    <property type="protein sequence ID" value="KAJ7356817.1"/>
    <property type="molecule type" value="Genomic_DNA"/>
</dbReference>
<feature type="region of interest" description="Disordered" evidence="1">
    <location>
        <begin position="522"/>
        <end position="560"/>
    </location>
</feature>
<feature type="compositionally biased region" description="Basic and acidic residues" evidence="1">
    <location>
        <begin position="34"/>
        <end position="48"/>
    </location>
</feature>
<feature type="region of interest" description="Disordered" evidence="1">
    <location>
        <begin position="645"/>
        <end position="668"/>
    </location>
</feature>
<feature type="compositionally biased region" description="Polar residues" evidence="1">
    <location>
        <begin position="145"/>
        <end position="155"/>
    </location>
</feature>
<keyword evidence="3" id="KW-1185">Reference proteome</keyword>
<accession>A0AAD7AFC4</accession>
<evidence type="ECO:0000313" key="2">
    <source>
        <dbReference type="EMBL" id="KAJ7356817.1"/>
    </source>
</evidence>
<evidence type="ECO:0000256" key="1">
    <source>
        <dbReference type="SAM" id="MobiDB-lite"/>
    </source>
</evidence>
<feature type="region of interest" description="Disordered" evidence="1">
    <location>
        <begin position="1"/>
        <end position="49"/>
    </location>
</feature>
<dbReference type="AlphaFoldDB" id="A0AAD7AFC4"/>
<sequence>MSDGHSTRDTNSSRGDIGTSYPSPVSAAASPSLEDSRGAEQPRPDTQHSLRVASAALQAAYRRIRQVRRSLVELAEPLPLSPDSLAGDIGPAHAGLVLTSSPVEESNDNDEAIDFQRIQANLAAIDRQTQEYLDRFAPGSWGDPHQQQAPSNGDLPTSRRHMQLPSAEQQPQPAIRRSMLESQLSRRRELYSPDDSATFLGRRVAAREAAGPSRAAAAADTPPMDPIVRAMEMERELLHLRAMNHQRRTDPGIAAASRADALSRAEIIRAARSLDMESFRAGHRQPSTNVPIHRPPPNPRRWRAYREARQNSNNTQPPASAHPDGRLSMLSNFSVQNLPTPTSAIARDRPLLFEEPLSYTGQRRESADVVDSPIGSDRSYFIHRRVNADGDELVHNINLEWDDEDPLSWLMSPRERGESLDYAAYPRRRYPGGPSSSYAGSYHERGEPRPRAPPPLPPLEPRRRGWARLDPDGNAIPSDEEEELERSRAEYRIRALYQARASAAAVTSRAERRAHSGVDVPPAAHLHTHPDAEHLVTRTHNTDDHPVREAASPRVRLNSRDPAAVYGGQAQGQQRVGFGTVMDSVLAVDNRPPRHAHFFGDVVYDDDGQGALYYGSGVPFVVDPLPIPLGEMVVASHASYSSKVDHQQKHKGRAAGVPVSRNAAFAGR</sequence>
<comment type="caution">
    <text evidence="2">The sequence shown here is derived from an EMBL/GenBank/DDBJ whole genome shotgun (WGS) entry which is preliminary data.</text>
</comment>
<protein>
    <submittedName>
        <fullName evidence="2">Uncharacterized protein</fullName>
    </submittedName>
</protein>
<dbReference type="Proteomes" id="UP001218218">
    <property type="component" value="Unassembled WGS sequence"/>
</dbReference>
<proteinExistence type="predicted"/>
<feature type="compositionally biased region" description="Low complexity" evidence="1">
    <location>
        <begin position="431"/>
        <end position="441"/>
    </location>
</feature>
<feature type="compositionally biased region" description="Basic and acidic residues" evidence="1">
    <location>
        <begin position="528"/>
        <end position="548"/>
    </location>
</feature>
<organism evidence="2 3">
    <name type="scientific">Mycena albidolilacea</name>
    <dbReference type="NCBI Taxonomy" id="1033008"/>
    <lineage>
        <taxon>Eukaryota</taxon>
        <taxon>Fungi</taxon>
        <taxon>Dikarya</taxon>
        <taxon>Basidiomycota</taxon>
        <taxon>Agaricomycotina</taxon>
        <taxon>Agaricomycetes</taxon>
        <taxon>Agaricomycetidae</taxon>
        <taxon>Agaricales</taxon>
        <taxon>Marasmiineae</taxon>
        <taxon>Mycenaceae</taxon>
        <taxon>Mycena</taxon>
    </lineage>
</organism>
<feature type="compositionally biased region" description="Low complexity" evidence="1">
    <location>
        <begin position="20"/>
        <end position="32"/>
    </location>
</feature>
<feature type="compositionally biased region" description="Basic and acidic residues" evidence="1">
    <location>
        <begin position="460"/>
        <end position="471"/>
    </location>
</feature>
<feature type="region of interest" description="Disordered" evidence="1">
    <location>
        <begin position="135"/>
        <end position="176"/>
    </location>
</feature>
<evidence type="ECO:0000313" key="3">
    <source>
        <dbReference type="Proteomes" id="UP001218218"/>
    </source>
</evidence>
<gene>
    <name evidence="2" type="ORF">DFH08DRAFT_771016</name>
</gene>